<organism evidence="2 3">
    <name type="scientific">Marnyiella aurantia</name>
    <dbReference type="NCBI Taxonomy" id="2758037"/>
    <lineage>
        <taxon>Bacteria</taxon>
        <taxon>Pseudomonadati</taxon>
        <taxon>Bacteroidota</taxon>
        <taxon>Flavobacteriia</taxon>
        <taxon>Flavobacteriales</taxon>
        <taxon>Weeksellaceae</taxon>
        <taxon>Marnyiella</taxon>
    </lineage>
</organism>
<dbReference type="AlphaFoldDB" id="A0A7D7LU87"/>
<reference evidence="1" key="3">
    <citation type="submission" date="2020-07" db="EMBL/GenBank/DDBJ databases">
        <authorList>
            <person name="Yang C."/>
        </authorList>
    </citation>
    <scope>NUCLEOTIDE SEQUENCE</scope>
    <source>
        <strain evidence="1">Cx-624</strain>
    </source>
</reference>
<dbReference type="Proteomes" id="UP000515349">
    <property type="component" value="Chromosome"/>
</dbReference>
<evidence type="ECO:0000313" key="3">
    <source>
        <dbReference type="Proteomes" id="UP000515349"/>
    </source>
</evidence>
<evidence type="ECO:0000313" key="2">
    <source>
        <dbReference type="EMBL" id="QMS98793.1"/>
    </source>
</evidence>
<keyword evidence="4" id="KW-1185">Reference proteome</keyword>
<sequence length="232" mass="27326">MTVFSYHLVKLPTIAAIKMLFFPIKPADTKGLIHAEVMSEMVLGSRLLSKSRFFNRKIIVFAQWENETFLDDFLRLNERGNQIAEGWHIRLEYLRKWGSISGFQVPDMQKIINEDNPMVAVTIARMKYRQIPRFLKWGRPVEKQVRDNANTTLSLASIRYPNLISTFSIWKTQKYMTDMVSGHSNMSRPKAHLHAMKERERKDFHFEFTTMRFRPISEHGEWDGHSSYIPKS</sequence>
<name>A0A7D7LU87_9FLAO</name>
<gene>
    <name evidence="2" type="ORF">H1R16_01920</name>
    <name evidence="1" type="ORF">H2507_01350</name>
</gene>
<protein>
    <recommendedName>
        <fullName evidence="5">DUF3291 domain-containing protein</fullName>
    </recommendedName>
</protein>
<dbReference type="KEGG" id="cbau:H1R16_01920"/>
<reference evidence="2 3" key="1">
    <citation type="submission" date="2020-07" db="EMBL/GenBank/DDBJ databases">
        <title>Chryseobacterium sp.cx-624.</title>
        <authorList>
            <person name="Yang C."/>
        </authorList>
    </citation>
    <scope>NUCLEOTIDE SEQUENCE [LARGE SCALE GENOMIC DNA]</scope>
    <source>
        <strain evidence="2">Cx-624</strain>
        <strain evidence="3">cx-624</strain>
    </source>
</reference>
<reference evidence="4" key="2">
    <citation type="submission" date="2020-07" db="EMBL/GenBank/DDBJ databases">
        <title>Flavobacterium sp. xlx-214.</title>
        <authorList>
            <person name="Yang C."/>
        </authorList>
    </citation>
    <scope>NUCLEOTIDE SEQUENCE [LARGE SCALE GENOMIC DNA]</scope>
    <source>
        <strain evidence="4">CX-624</strain>
    </source>
</reference>
<accession>A0A7D7LU87</accession>
<dbReference type="RefSeq" id="WP_181885921.1">
    <property type="nucleotide sequence ID" value="NZ_CP059472.1"/>
</dbReference>
<dbReference type="EMBL" id="CP059472">
    <property type="protein sequence ID" value="QMS98793.1"/>
    <property type="molecule type" value="Genomic_DNA"/>
</dbReference>
<evidence type="ECO:0000313" key="1">
    <source>
        <dbReference type="EMBL" id="MBA5245804.1"/>
    </source>
</evidence>
<dbReference type="CDD" id="cd21650">
    <property type="entry name" value="CrtA-like"/>
    <property type="match status" value="1"/>
</dbReference>
<dbReference type="InterPro" id="IPR049574">
    <property type="entry name" value="CrtA-like"/>
</dbReference>
<proteinExistence type="predicted"/>
<dbReference type="EMBL" id="JACEUX010000001">
    <property type="protein sequence ID" value="MBA5245804.1"/>
    <property type="molecule type" value="Genomic_DNA"/>
</dbReference>
<dbReference type="Proteomes" id="UP000539710">
    <property type="component" value="Unassembled WGS sequence"/>
</dbReference>
<evidence type="ECO:0000313" key="4">
    <source>
        <dbReference type="Proteomes" id="UP000539710"/>
    </source>
</evidence>
<evidence type="ECO:0008006" key="5">
    <source>
        <dbReference type="Google" id="ProtNLM"/>
    </source>
</evidence>